<dbReference type="EMBL" id="CP025491">
    <property type="protein sequence ID" value="AUH73997.1"/>
    <property type="molecule type" value="Genomic_DNA"/>
</dbReference>
<dbReference type="KEGG" id="lsh:CAB17_13960"/>
<protein>
    <submittedName>
        <fullName evidence="1">Uncharacterized protein</fullName>
    </submittedName>
</protein>
<reference evidence="1 2" key="1">
    <citation type="submission" date="2017-12" db="EMBL/GenBank/DDBJ databases">
        <title>Legionella sainthelensi LA01-117, whole genome sequence of a clinical isolate from New Zealand.</title>
        <authorList>
            <person name="Cree S.L."/>
            <person name="Slow S."/>
            <person name="Kennedy M.A."/>
            <person name="Murdoch D.R."/>
            <person name="Biggs P.J."/>
            <person name="Anderson T."/>
        </authorList>
    </citation>
    <scope>NUCLEOTIDE SEQUENCE [LARGE SCALE GENOMIC DNA]</scope>
    <source>
        <strain evidence="1 2">LA01-117</strain>
    </source>
</reference>
<accession>A0A2H5FR02</accession>
<name>A0A2H5FR02_9GAMM</name>
<keyword evidence="2" id="KW-1185">Reference proteome</keyword>
<evidence type="ECO:0000313" key="2">
    <source>
        <dbReference type="Proteomes" id="UP000234343"/>
    </source>
</evidence>
<sequence>MKREKIIESLLYKFSDNIKNLSDQTLQDIESGKLVISLTPRVDKESGGSGGMSIKKNSLLG</sequence>
<evidence type="ECO:0000313" key="1">
    <source>
        <dbReference type="EMBL" id="AUH73997.1"/>
    </source>
</evidence>
<dbReference type="AlphaFoldDB" id="A0A2H5FR02"/>
<gene>
    <name evidence="1" type="ORF">CAB17_13960</name>
</gene>
<proteinExistence type="predicted"/>
<organism evidence="1 2">
    <name type="scientific">Legionella sainthelensi</name>
    <dbReference type="NCBI Taxonomy" id="28087"/>
    <lineage>
        <taxon>Bacteria</taxon>
        <taxon>Pseudomonadati</taxon>
        <taxon>Pseudomonadota</taxon>
        <taxon>Gammaproteobacteria</taxon>
        <taxon>Legionellales</taxon>
        <taxon>Legionellaceae</taxon>
        <taxon>Legionella</taxon>
    </lineage>
</organism>
<dbReference type="Proteomes" id="UP000234343">
    <property type="component" value="Chromosome"/>
</dbReference>